<keyword evidence="14" id="KW-1185">Reference proteome</keyword>
<evidence type="ECO:0000256" key="1">
    <source>
        <dbReference type="ARBA" id="ARBA00005091"/>
    </source>
</evidence>
<dbReference type="EMBL" id="SLUK01000008">
    <property type="protein sequence ID" value="TCL42743.1"/>
    <property type="molecule type" value="Genomic_DNA"/>
</dbReference>
<evidence type="ECO:0000256" key="6">
    <source>
        <dbReference type="ARBA" id="ARBA00023102"/>
    </source>
</evidence>
<dbReference type="PIRSF" id="PIRSF000495">
    <property type="entry name" value="Amidotransf_hisH"/>
    <property type="match status" value="1"/>
</dbReference>
<dbReference type="RefSeq" id="WP_079699777.1">
    <property type="nucleotide sequence ID" value="NZ_SLUK01000008.1"/>
</dbReference>
<organism evidence="13 14">
    <name type="scientific">Harryflintia acetispora</name>
    <dbReference type="NCBI Taxonomy" id="1849041"/>
    <lineage>
        <taxon>Bacteria</taxon>
        <taxon>Bacillati</taxon>
        <taxon>Bacillota</taxon>
        <taxon>Clostridia</taxon>
        <taxon>Eubacteriales</taxon>
        <taxon>Oscillospiraceae</taxon>
        <taxon>Harryflintia</taxon>
    </lineage>
</organism>
<evidence type="ECO:0000256" key="5">
    <source>
        <dbReference type="ARBA" id="ARBA00022962"/>
    </source>
</evidence>
<dbReference type="GO" id="GO:0000107">
    <property type="term" value="F:imidazoleglycerol-phosphate synthase activity"/>
    <property type="evidence" value="ECO:0007669"/>
    <property type="project" value="UniProtKB-UniRule"/>
</dbReference>
<gene>
    <name evidence="10" type="primary">hisH</name>
    <name evidence="13" type="ORF">EDD78_10854</name>
</gene>
<dbReference type="AlphaFoldDB" id="A0A9X8UJ67"/>
<feature type="active site" description="Nucleophile" evidence="10 11">
    <location>
        <position position="78"/>
    </location>
</feature>
<keyword evidence="5 10" id="KW-0315">Glutamine amidotransferase</keyword>
<dbReference type="Pfam" id="PF00117">
    <property type="entry name" value="GATase"/>
    <property type="match status" value="1"/>
</dbReference>
<evidence type="ECO:0000256" key="7">
    <source>
        <dbReference type="ARBA" id="ARBA00023239"/>
    </source>
</evidence>
<dbReference type="OrthoDB" id="9807137at2"/>
<accession>A0A9X8UJ67</accession>
<keyword evidence="6 10" id="KW-0368">Histidine biosynthesis</keyword>
<proteinExistence type="inferred from homology"/>
<evidence type="ECO:0000256" key="8">
    <source>
        <dbReference type="ARBA" id="ARBA00047838"/>
    </source>
</evidence>
<dbReference type="InterPro" id="IPR017926">
    <property type="entry name" value="GATASE"/>
</dbReference>
<dbReference type="EC" id="4.3.2.10" evidence="10"/>
<comment type="pathway">
    <text evidence="1 10">Amino-acid biosynthesis; L-histidine biosynthesis; L-histidine from 5-phospho-alpha-D-ribose 1-diphosphate: step 5/9.</text>
</comment>
<dbReference type="PROSITE" id="PS51273">
    <property type="entry name" value="GATASE_TYPE_1"/>
    <property type="match status" value="1"/>
</dbReference>
<dbReference type="CDD" id="cd01748">
    <property type="entry name" value="GATase1_IGP_Synthase"/>
    <property type="match status" value="1"/>
</dbReference>
<comment type="function">
    <text evidence="10">IGPS catalyzes the conversion of PRFAR and glutamine to IGP, AICAR and glutamate. The HisH subunit catalyzes the hydrolysis of glutamine to glutamate and ammonia as part of the synthesis of IGP and AICAR. The resulting ammonia molecule is channeled to the active site of HisF.</text>
</comment>
<dbReference type="InterPro" id="IPR029062">
    <property type="entry name" value="Class_I_gatase-like"/>
</dbReference>
<evidence type="ECO:0000256" key="11">
    <source>
        <dbReference type="PIRSR" id="PIRSR000495-1"/>
    </source>
</evidence>
<evidence type="ECO:0000259" key="12">
    <source>
        <dbReference type="Pfam" id="PF00117"/>
    </source>
</evidence>
<dbReference type="InterPro" id="IPR010139">
    <property type="entry name" value="Imidazole-glycPsynth_HisH"/>
</dbReference>
<comment type="caution">
    <text evidence="13">The sequence shown here is derived from an EMBL/GenBank/DDBJ whole genome shotgun (WGS) entry which is preliminary data.</text>
</comment>
<comment type="subcellular location">
    <subcellularLocation>
        <location evidence="10">Cytoplasm</location>
    </subcellularLocation>
</comment>
<comment type="subunit">
    <text evidence="2 10">Heterodimer of HisH and HisF.</text>
</comment>
<feature type="active site" evidence="10 11">
    <location>
        <position position="180"/>
    </location>
</feature>
<feature type="active site" evidence="10 11">
    <location>
        <position position="182"/>
    </location>
</feature>
<dbReference type="GO" id="GO:0016829">
    <property type="term" value="F:lyase activity"/>
    <property type="evidence" value="ECO:0007669"/>
    <property type="project" value="UniProtKB-KW"/>
</dbReference>
<evidence type="ECO:0000313" key="13">
    <source>
        <dbReference type="EMBL" id="TCL42743.1"/>
    </source>
</evidence>
<keyword evidence="3 10" id="KW-0028">Amino-acid biosynthesis</keyword>
<evidence type="ECO:0000256" key="3">
    <source>
        <dbReference type="ARBA" id="ARBA00022605"/>
    </source>
</evidence>
<dbReference type="NCBIfam" id="TIGR01855">
    <property type="entry name" value="IMP_synth_hisH"/>
    <property type="match status" value="1"/>
</dbReference>
<evidence type="ECO:0000256" key="2">
    <source>
        <dbReference type="ARBA" id="ARBA00011152"/>
    </source>
</evidence>
<protein>
    <recommendedName>
        <fullName evidence="10">Imidazole glycerol phosphate synthase subunit HisH</fullName>
        <ecNumber evidence="10">4.3.2.10</ecNumber>
    </recommendedName>
    <alternativeName>
        <fullName evidence="10">IGP synthase glutaminase subunit</fullName>
        <ecNumber evidence="10">3.5.1.2</ecNumber>
    </alternativeName>
    <alternativeName>
        <fullName evidence="10">IGP synthase subunit HisH</fullName>
    </alternativeName>
    <alternativeName>
        <fullName evidence="10">ImGP synthase subunit HisH</fullName>
        <shortName evidence="10">IGPS subunit HisH</shortName>
    </alternativeName>
</protein>
<evidence type="ECO:0000256" key="4">
    <source>
        <dbReference type="ARBA" id="ARBA00022801"/>
    </source>
</evidence>
<keyword evidence="4 10" id="KW-0378">Hydrolase</keyword>
<evidence type="ECO:0000313" key="14">
    <source>
        <dbReference type="Proteomes" id="UP000294682"/>
    </source>
</evidence>
<keyword evidence="7 10" id="KW-0456">Lyase</keyword>
<dbReference type="GO" id="GO:0004359">
    <property type="term" value="F:glutaminase activity"/>
    <property type="evidence" value="ECO:0007669"/>
    <property type="project" value="UniProtKB-EC"/>
</dbReference>
<sequence length="200" mass="21978">MIAVIDYGAGNLYSLCNSLRYLGIEYTVTASEEEIDRADRVILPGVGAFREAMEKLEGAGVIPAIRHSAARKPLLGICLGMQILFERGYEFGESAGLGLIPGTVRQLEAPGLKIPHMGWNEVKLQNPCALTQGMGEGEYFYFVHSFCAHTEERYISLYTEYGEKIPALVHSGYVYGAQFHPEKSAAAGLQILKNFAELKV</sequence>
<evidence type="ECO:0000256" key="9">
    <source>
        <dbReference type="ARBA" id="ARBA00049534"/>
    </source>
</evidence>
<keyword evidence="10" id="KW-0963">Cytoplasm</keyword>
<dbReference type="GO" id="GO:0000105">
    <property type="term" value="P:L-histidine biosynthetic process"/>
    <property type="evidence" value="ECO:0007669"/>
    <property type="project" value="UniProtKB-UniRule"/>
</dbReference>
<feature type="domain" description="Glutamine amidotransferase" evidence="12">
    <location>
        <begin position="4"/>
        <end position="195"/>
    </location>
</feature>
<evidence type="ECO:0000256" key="10">
    <source>
        <dbReference type="HAMAP-Rule" id="MF_00278"/>
    </source>
</evidence>
<dbReference type="Gene3D" id="3.40.50.880">
    <property type="match status" value="1"/>
</dbReference>
<comment type="catalytic activity">
    <reaction evidence="8 10">
        <text>5-[(5-phospho-1-deoxy-D-ribulos-1-ylimino)methylamino]-1-(5-phospho-beta-D-ribosyl)imidazole-4-carboxamide + L-glutamine = D-erythro-1-(imidazol-4-yl)glycerol 3-phosphate + 5-amino-1-(5-phospho-beta-D-ribosyl)imidazole-4-carboxamide + L-glutamate + H(+)</text>
        <dbReference type="Rhea" id="RHEA:24793"/>
        <dbReference type="ChEBI" id="CHEBI:15378"/>
        <dbReference type="ChEBI" id="CHEBI:29985"/>
        <dbReference type="ChEBI" id="CHEBI:58278"/>
        <dbReference type="ChEBI" id="CHEBI:58359"/>
        <dbReference type="ChEBI" id="CHEBI:58475"/>
        <dbReference type="ChEBI" id="CHEBI:58525"/>
        <dbReference type="EC" id="4.3.2.10"/>
    </reaction>
</comment>
<dbReference type="HAMAP" id="MF_00278">
    <property type="entry name" value="HisH"/>
    <property type="match status" value="1"/>
</dbReference>
<dbReference type="Proteomes" id="UP000294682">
    <property type="component" value="Unassembled WGS sequence"/>
</dbReference>
<dbReference type="PANTHER" id="PTHR42701">
    <property type="entry name" value="IMIDAZOLE GLYCEROL PHOSPHATE SYNTHASE SUBUNIT HISH"/>
    <property type="match status" value="1"/>
</dbReference>
<reference evidence="13 14" key="1">
    <citation type="submission" date="2019-03" db="EMBL/GenBank/DDBJ databases">
        <title>Genomic Encyclopedia of Type Strains, Phase IV (KMG-IV): sequencing the most valuable type-strain genomes for metagenomic binning, comparative biology and taxonomic classification.</title>
        <authorList>
            <person name="Goeker M."/>
        </authorList>
    </citation>
    <scope>NUCLEOTIDE SEQUENCE [LARGE SCALE GENOMIC DNA]</scope>
    <source>
        <strain evidence="13 14">DSM 100433</strain>
    </source>
</reference>
<name>A0A9X8UJ67_9FIRM</name>
<comment type="catalytic activity">
    <reaction evidence="9 10">
        <text>L-glutamine + H2O = L-glutamate + NH4(+)</text>
        <dbReference type="Rhea" id="RHEA:15889"/>
        <dbReference type="ChEBI" id="CHEBI:15377"/>
        <dbReference type="ChEBI" id="CHEBI:28938"/>
        <dbReference type="ChEBI" id="CHEBI:29985"/>
        <dbReference type="ChEBI" id="CHEBI:58359"/>
        <dbReference type="EC" id="3.5.1.2"/>
    </reaction>
</comment>
<dbReference type="EC" id="3.5.1.2" evidence="10"/>
<dbReference type="GO" id="GO:0005737">
    <property type="term" value="C:cytoplasm"/>
    <property type="evidence" value="ECO:0007669"/>
    <property type="project" value="UniProtKB-SubCell"/>
</dbReference>
<dbReference type="SUPFAM" id="SSF52317">
    <property type="entry name" value="Class I glutamine amidotransferase-like"/>
    <property type="match status" value="1"/>
</dbReference>
<dbReference type="PANTHER" id="PTHR42701:SF1">
    <property type="entry name" value="IMIDAZOLE GLYCEROL PHOSPHATE SYNTHASE SUBUNIT HISH"/>
    <property type="match status" value="1"/>
</dbReference>
<dbReference type="PROSITE" id="PS51274">
    <property type="entry name" value="GATASE_COBBQ"/>
    <property type="match status" value="1"/>
</dbReference>